<comment type="caution">
    <text evidence="5">The sequence shown here is derived from an EMBL/GenBank/DDBJ whole genome shotgun (WGS) entry which is preliminary data.</text>
</comment>
<gene>
    <name evidence="5" type="ORF">LCGC14_2462790</name>
</gene>
<dbReference type="NCBIfam" id="TIGR01167">
    <property type="entry name" value="LPXTG_anchor"/>
    <property type="match status" value="1"/>
</dbReference>
<evidence type="ECO:0000313" key="5">
    <source>
        <dbReference type="EMBL" id="KKL19709.1"/>
    </source>
</evidence>
<name>A0A0F9BCU2_9ZZZZ</name>
<protein>
    <recommendedName>
        <fullName evidence="4">Gram-positive cocci surface proteins LPxTG domain-containing protein</fullName>
    </recommendedName>
</protein>
<dbReference type="EMBL" id="LAZR01038380">
    <property type="protein sequence ID" value="KKL19709.1"/>
    <property type="molecule type" value="Genomic_DNA"/>
</dbReference>
<feature type="region of interest" description="Disordered" evidence="2">
    <location>
        <begin position="82"/>
        <end position="125"/>
    </location>
</feature>
<sequence length="159" mass="16536">LSIMLMPATALAQQEVCPPDGKVESQVPGDLDDIVLPDGTVVCIKASNELVTVTADGVKTLFELINNGHAVSHYTIISTPTTTTTTTDPDTTTTTMAPETTTTVPETTTTDPATTVPTTTPTELPDTGINASSWIVAALVLLMSGGLVLLGVTRRAEKI</sequence>
<keyword evidence="3" id="KW-1133">Transmembrane helix</keyword>
<proteinExistence type="predicted"/>
<evidence type="ECO:0000256" key="3">
    <source>
        <dbReference type="SAM" id="Phobius"/>
    </source>
</evidence>
<feature type="non-terminal residue" evidence="5">
    <location>
        <position position="1"/>
    </location>
</feature>
<dbReference type="Pfam" id="PF00746">
    <property type="entry name" value="Gram_pos_anchor"/>
    <property type="match status" value="1"/>
</dbReference>
<keyword evidence="3" id="KW-0812">Transmembrane</keyword>
<evidence type="ECO:0000256" key="2">
    <source>
        <dbReference type="SAM" id="MobiDB-lite"/>
    </source>
</evidence>
<keyword evidence="3" id="KW-0472">Membrane</keyword>
<reference evidence="5" key="1">
    <citation type="journal article" date="2015" name="Nature">
        <title>Complex archaea that bridge the gap between prokaryotes and eukaryotes.</title>
        <authorList>
            <person name="Spang A."/>
            <person name="Saw J.H."/>
            <person name="Jorgensen S.L."/>
            <person name="Zaremba-Niedzwiedzka K."/>
            <person name="Martijn J."/>
            <person name="Lind A.E."/>
            <person name="van Eijk R."/>
            <person name="Schleper C."/>
            <person name="Guy L."/>
            <person name="Ettema T.J."/>
        </authorList>
    </citation>
    <scope>NUCLEOTIDE SEQUENCE</scope>
</reference>
<evidence type="ECO:0000259" key="4">
    <source>
        <dbReference type="Pfam" id="PF00746"/>
    </source>
</evidence>
<accession>A0A0F9BCU2</accession>
<feature type="transmembrane region" description="Helical" evidence="3">
    <location>
        <begin position="131"/>
        <end position="152"/>
    </location>
</feature>
<evidence type="ECO:0000256" key="1">
    <source>
        <dbReference type="ARBA" id="ARBA00022525"/>
    </source>
</evidence>
<keyword evidence="1" id="KW-0964">Secreted</keyword>
<dbReference type="AlphaFoldDB" id="A0A0F9BCU2"/>
<organism evidence="5">
    <name type="scientific">marine sediment metagenome</name>
    <dbReference type="NCBI Taxonomy" id="412755"/>
    <lineage>
        <taxon>unclassified sequences</taxon>
        <taxon>metagenomes</taxon>
        <taxon>ecological metagenomes</taxon>
    </lineage>
</organism>
<feature type="domain" description="Gram-positive cocci surface proteins LPxTG" evidence="4">
    <location>
        <begin position="118"/>
        <end position="157"/>
    </location>
</feature>
<dbReference type="InterPro" id="IPR019931">
    <property type="entry name" value="LPXTG_anchor"/>
</dbReference>